<name>A0ABS3V5R6_9ACTN</name>
<dbReference type="InterPro" id="IPR058548">
    <property type="entry name" value="MlaB-like_STAS"/>
</dbReference>
<feature type="domain" description="STAS" evidence="1">
    <location>
        <begin position="18"/>
        <end position="90"/>
    </location>
</feature>
<evidence type="ECO:0000313" key="2">
    <source>
        <dbReference type="EMBL" id="MBO4160945.1"/>
    </source>
</evidence>
<dbReference type="InterPro" id="IPR002645">
    <property type="entry name" value="STAS_dom"/>
</dbReference>
<comment type="caution">
    <text evidence="2">The sequence shown here is derived from an EMBL/GenBank/DDBJ whole genome shotgun (WGS) entry which is preliminary data.</text>
</comment>
<dbReference type="InterPro" id="IPR036513">
    <property type="entry name" value="STAS_dom_sf"/>
</dbReference>
<protein>
    <submittedName>
        <fullName evidence="2">STAS domain-containing protein</fullName>
    </submittedName>
</protein>
<proteinExistence type="predicted"/>
<reference evidence="2 3" key="1">
    <citation type="submission" date="2021-03" db="EMBL/GenBank/DDBJ databases">
        <authorList>
            <person name="Lee D.-H."/>
        </authorList>
    </citation>
    <scope>NUCLEOTIDE SEQUENCE [LARGE SCALE GENOMIC DNA]</scope>
    <source>
        <strain evidence="2 3">MMS20-R2-23</strain>
    </source>
</reference>
<sequence length="133" mass="14390">MVGASRPECTVPLVEVCVTDDLDLAALAPSREVFDRLVALRPAHVVVDLSECRHLDAAAVGLLLDVHRELTRHGGVLTLRDPSPRALRVLSAARVSRVLPMVTTPRALPVGEGLVPSAAHRRPAPLRVREHSR</sequence>
<dbReference type="SUPFAM" id="SSF52091">
    <property type="entry name" value="SpoIIaa-like"/>
    <property type="match status" value="1"/>
</dbReference>
<keyword evidence="3" id="KW-1185">Reference proteome</keyword>
<accession>A0ABS3V5R6</accession>
<evidence type="ECO:0000313" key="3">
    <source>
        <dbReference type="Proteomes" id="UP000671399"/>
    </source>
</evidence>
<dbReference type="Pfam" id="PF13466">
    <property type="entry name" value="STAS_2"/>
    <property type="match status" value="1"/>
</dbReference>
<dbReference type="Proteomes" id="UP000671399">
    <property type="component" value="Unassembled WGS sequence"/>
</dbReference>
<dbReference type="EMBL" id="JAGFWR010000003">
    <property type="protein sequence ID" value="MBO4160945.1"/>
    <property type="molecule type" value="Genomic_DNA"/>
</dbReference>
<gene>
    <name evidence="2" type="ORF">JQN83_08965</name>
</gene>
<organism evidence="2 3">
    <name type="scientific">Micromonospora antibiotica</name>
    <dbReference type="NCBI Taxonomy" id="2807623"/>
    <lineage>
        <taxon>Bacteria</taxon>
        <taxon>Bacillati</taxon>
        <taxon>Actinomycetota</taxon>
        <taxon>Actinomycetes</taxon>
        <taxon>Micromonosporales</taxon>
        <taxon>Micromonosporaceae</taxon>
        <taxon>Micromonospora</taxon>
    </lineage>
</organism>
<dbReference type="CDD" id="cd07043">
    <property type="entry name" value="STAS_anti-anti-sigma_factors"/>
    <property type="match status" value="1"/>
</dbReference>
<evidence type="ECO:0000259" key="1">
    <source>
        <dbReference type="PROSITE" id="PS50801"/>
    </source>
</evidence>
<dbReference type="Gene3D" id="3.30.750.24">
    <property type="entry name" value="STAS domain"/>
    <property type="match status" value="1"/>
</dbReference>
<dbReference type="PROSITE" id="PS50801">
    <property type="entry name" value="STAS"/>
    <property type="match status" value="1"/>
</dbReference>